<dbReference type="OMA" id="NIWPLKL"/>
<organism evidence="2 3">
    <name type="scientific">Coniophora puteana (strain RWD-64-598)</name>
    <name type="common">Brown rot fungus</name>
    <dbReference type="NCBI Taxonomy" id="741705"/>
    <lineage>
        <taxon>Eukaryota</taxon>
        <taxon>Fungi</taxon>
        <taxon>Dikarya</taxon>
        <taxon>Basidiomycota</taxon>
        <taxon>Agaricomycotina</taxon>
        <taxon>Agaricomycetes</taxon>
        <taxon>Agaricomycetidae</taxon>
        <taxon>Boletales</taxon>
        <taxon>Coniophorineae</taxon>
        <taxon>Coniophoraceae</taxon>
        <taxon>Coniophora</taxon>
    </lineage>
</organism>
<gene>
    <name evidence="2" type="ORF">CONPUDRAFT_83246</name>
</gene>
<sequence length="503" mass="54869">MSADFPVPLLQYAAHQKVLETPRECQPANLPHPHPTHSFWLHSEPGVNPLAKEGSEGALATEADVCIIGSGLTGVGIAYWLSQSVKNGDLTAKGDGPLKVVVLDARDFCAGATGRNGGHLTPCSYLDFTARQKTYGTEEALRSAALEMHTARSLVDVLTNNGRAADVDLVQNGHGELIFPQEQLEEEKRDYQAAKEAGMDVSDAKWYTREEVEQQFGSSARAAVIFTGWNIWPMKAVTQLYLFAKEVADSKPDAFSLALHTNTPVTSVDAASPAAGGGRPWTITTPRGTIACTRVVHATNGYASHLLPFMKGSEGIMPVRGQVAAIRATVGQDKVEKNGWSFNEGLEYWFPRPLPLDSKENPLIILGGGREIKPNFEVYVDDDSVINPEITPVLQKFLPSVFSDKFDPERKAEMEWTGIMGYTKMGDPFVGPVIDPSDPGSAEKYKGQYISAGYTGHGMPRTFGCAEVIAGMIAAEVNGARWERPDWLPERYLTWKRYGVARA</sequence>
<feature type="domain" description="FAD dependent oxidoreductase" evidence="1">
    <location>
        <begin position="64"/>
        <end position="470"/>
    </location>
</feature>
<dbReference type="InterPro" id="IPR036188">
    <property type="entry name" value="FAD/NAD-bd_sf"/>
</dbReference>
<comment type="caution">
    <text evidence="2">The sequence shown here is derived from an EMBL/GenBank/DDBJ whole genome shotgun (WGS) entry which is preliminary data.</text>
</comment>
<dbReference type="GeneID" id="19210556"/>
<evidence type="ECO:0000313" key="2">
    <source>
        <dbReference type="EMBL" id="EIW78766.1"/>
    </source>
</evidence>
<dbReference type="Gene3D" id="3.30.9.10">
    <property type="entry name" value="D-Amino Acid Oxidase, subunit A, domain 2"/>
    <property type="match status" value="1"/>
</dbReference>
<accession>A0A5M3MID9</accession>
<dbReference type="PANTHER" id="PTHR13847:SF260">
    <property type="entry name" value="FAD DEPENDENT OXIDOREDUCTASE DOMAIN-CONTAINING PROTEIN"/>
    <property type="match status" value="1"/>
</dbReference>
<dbReference type="Pfam" id="PF01266">
    <property type="entry name" value="DAO"/>
    <property type="match status" value="1"/>
</dbReference>
<dbReference type="Gene3D" id="3.50.50.60">
    <property type="entry name" value="FAD/NAD(P)-binding domain"/>
    <property type="match status" value="1"/>
</dbReference>
<dbReference type="RefSeq" id="XP_007770562.1">
    <property type="nucleotide sequence ID" value="XM_007772372.1"/>
</dbReference>
<evidence type="ECO:0000313" key="3">
    <source>
        <dbReference type="Proteomes" id="UP000053558"/>
    </source>
</evidence>
<reference evidence="3" key="1">
    <citation type="journal article" date="2012" name="Science">
        <title>The Paleozoic origin of enzymatic lignin decomposition reconstructed from 31 fungal genomes.</title>
        <authorList>
            <person name="Floudas D."/>
            <person name="Binder M."/>
            <person name="Riley R."/>
            <person name="Barry K."/>
            <person name="Blanchette R.A."/>
            <person name="Henrissat B."/>
            <person name="Martinez A.T."/>
            <person name="Otillar R."/>
            <person name="Spatafora J.W."/>
            <person name="Yadav J.S."/>
            <person name="Aerts A."/>
            <person name="Benoit I."/>
            <person name="Boyd A."/>
            <person name="Carlson A."/>
            <person name="Copeland A."/>
            <person name="Coutinho P.M."/>
            <person name="de Vries R.P."/>
            <person name="Ferreira P."/>
            <person name="Findley K."/>
            <person name="Foster B."/>
            <person name="Gaskell J."/>
            <person name="Glotzer D."/>
            <person name="Gorecki P."/>
            <person name="Heitman J."/>
            <person name="Hesse C."/>
            <person name="Hori C."/>
            <person name="Igarashi K."/>
            <person name="Jurgens J.A."/>
            <person name="Kallen N."/>
            <person name="Kersten P."/>
            <person name="Kohler A."/>
            <person name="Kuees U."/>
            <person name="Kumar T.K.A."/>
            <person name="Kuo A."/>
            <person name="LaButti K."/>
            <person name="Larrondo L.F."/>
            <person name="Lindquist E."/>
            <person name="Ling A."/>
            <person name="Lombard V."/>
            <person name="Lucas S."/>
            <person name="Lundell T."/>
            <person name="Martin R."/>
            <person name="McLaughlin D.J."/>
            <person name="Morgenstern I."/>
            <person name="Morin E."/>
            <person name="Murat C."/>
            <person name="Nagy L.G."/>
            <person name="Nolan M."/>
            <person name="Ohm R.A."/>
            <person name="Patyshakuliyeva A."/>
            <person name="Rokas A."/>
            <person name="Ruiz-Duenas F.J."/>
            <person name="Sabat G."/>
            <person name="Salamov A."/>
            <person name="Samejima M."/>
            <person name="Schmutz J."/>
            <person name="Slot J.C."/>
            <person name="St John F."/>
            <person name="Stenlid J."/>
            <person name="Sun H."/>
            <person name="Sun S."/>
            <person name="Syed K."/>
            <person name="Tsang A."/>
            <person name="Wiebenga A."/>
            <person name="Young D."/>
            <person name="Pisabarro A."/>
            <person name="Eastwood D.C."/>
            <person name="Martin F."/>
            <person name="Cullen D."/>
            <person name="Grigoriev I.V."/>
            <person name="Hibbett D.S."/>
        </authorList>
    </citation>
    <scope>NUCLEOTIDE SEQUENCE [LARGE SCALE GENOMIC DNA]</scope>
    <source>
        <strain evidence="3">RWD-64-598 SS2</strain>
    </source>
</reference>
<dbReference type="EMBL" id="JH711581">
    <property type="protein sequence ID" value="EIW78766.1"/>
    <property type="molecule type" value="Genomic_DNA"/>
</dbReference>
<dbReference type="OrthoDB" id="429143at2759"/>
<dbReference type="GO" id="GO:0005737">
    <property type="term" value="C:cytoplasm"/>
    <property type="evidence" value="ECO:0007669"/>
    <property type="project" value="TreeGrafter"/>
</dbReference>
<dbReference type="Proteomes" id="UP000053558">
    <property type="component" value="Unassembled WGS sequence"/>
</dbReference>
<name>A0A5M3MID9_CONPW</name>
<dbReference type="SUPFAM" id="SSF51905">
    <property type="entry name" value="FAD/NAD(P)-binding domain"/>
    <property type="match status" value="1"/>
</dbReference>
<proteinExistence type="predicted"/>
<dbReference type="KEGG" id="cput:CONPUDRAFT_83246"/>
<dbReference type="PANTHER" id="PTHR13847">
    <property type="entry name" value="SARCOSINE DEHYDROGENASE-RELATED"/>
    <property type="match status" value="1"/>
</dbReference>
<evidence type="ECO:0000259" key="1">
    <source>
        <dbReference type="Pfam" id="PF01266"/>
    </source>
</evidence>
<keyword evidence="3" id="KW-1185">Reference proteome</keyword>
<dbReference type="InterPro" id="IPR006076">
    <property type="entry name" value="FAD-dep_OxRdtase"/>
</dbReference>
<dbReference type="AlphaFoldDB" id="A0A5M3MID9"/>
<protein>
    <submittedName>
        <fullName evidence="2">FAD dependent oxidoreductase</fullName>
    </submittedName>
</protein>